<dbReference type="EMBL" id="LWDD02002723">
    <property type="protein sequence ID" value="KAE8240021.1"/>
    <property type="molecule type" value="Genomic_DNA"/>
</dbReference>
<feature type="compositionally biased region" description="Basic residues" evidence="1">
    <location>
        <begin position="100"/>
        <end position="109"/>
    </location>
</feature>
<sequence length="152" mass="17656">MSLNSQQISYFFGPDITRRLLRHMHSKVIRRSSADTASTEGLTRPAHRIRIRMTLSVRRPRTRDSSRTPHYHRASLRSSAFPHVRPRGTLRPISRTNNARPRKRSHVARTLHEHRDGLPLREGRQEAVRALRTDGSNRRLVIRTDRTLAHPG</sequence>
<reference evidence="2" key="1">
    <citation type="submission" date="2016-04" db="EMBL/GenBank/DDBJ databases">
        <authorList>
            <person name="Nguyen H.D."/>
            <person name="Kesanakurti P."/>
            <person name="Cullis J."/>
            <person name="Levesque C.A."/>
            <person name="Hambleton S."/>
        </authorList>
    </citation>
    <scope>NUCLEOTIDE SEQUENCE</scope>
    <source>
        <strain evidence="2">DAOMC 238032</strain>
    </source>
</reference>
<feature type="region of interest" description="Disordered" evidence="1">
    <location>
        <begin position="83"/>
        <end position="119"/>
    </location>
</feature>
<dbReference type="Proteomes" id="UP000077671">
    <property type="component" value="Unassembled WGS sequence"/>
</dbReference>
<feature type="compositionally biased region" description="Basic and acidic residues" evidence="1">
    <location>
        <begin position="110"/>
        <end position="119"/>
    </location>
</feature>
<evidence type="ECO:0000313" key="3">
    <source>
        <dbReference type="Proteomes" id="UP000077671"/>
    </source>
</evidence>
<reference evidence="2" key="2">
    <citation type="journal article" date="2019" name="IMA Fungus">
        <title>Genome sequencing and comparison of five Tilletia species to identify candidate genes for the detection of regulated species infecting wheat.</title>
        <authorList>
            <person name="Nguyen H.D.T."/>
            <person name="Sultana T."/>
            <person name="Kesanakurti P."/>
            <person name="Hambleton S."/>
        </authorList>
    </citation>
    <scope>NUCLEOTIDE SEQUENCE</scope>
    <source>
        <strain evidence="2">DAOMC 238032</strain>
    </source>
</reference>
<proteinExistence type="predicted"/>
<protein>
    <submittedName>
        <fullName evidence="2">Uncharacterized protein</fullName>
    </submittedName>
</protein>
<gene>
    <name evidence="2" type="ORF">A4X03_0g8617</name>
</gene>
<organism evidence="2 3">
    <name type="scientific">Tilletia caries</name>
    <name type="common">wheat bunt fungus</name>
    <dbReference type="NCBI Taxonomy" id="13290"/>
    <lineage>
        <taxon>Eukaryota</taxon>
        <taxon>Fungi</taxon>
        <taxon>Dikarya</taxon>
        <taxon>Basidiomycota</taxon>
        <taxon>Ustilaginomycotina</taxon>
        <taxon>Exobasidiomycetes</taxon>
        <taxon>Tilletiales</taxon>
        <taxon>Tilletiaceae</taxon>
        <taxon>Tilletia</taxon>
    </lineage>
</organism>
<name>A0A8T8SGW7_9BASI</name>
<evidence type="ECO:0000256" key="1">
    <source>
        <dbReference type="SAM" id="MobiDB-lite"/>
    </source>
</evidence>
<dbReference type="AlphaFoldDB" id="A0A8T8SGW7"/>
<evidence type="ECO:0000313" key="2">
    <source>
        <dbReference type="EMBL" id="KAE8240021.1"/>
    </source>
</evidence>
<comment type="caution">
    <text evidence="2">The sequence shown here is derived from an EMBL/GenBank/DDBJ whole genome shotgun (WGS) entry which is preliminary data.</text>
</comment>
<accession>A0A8T8SGW7</accession>